<name>A0AAJ0FGR5_9PEZI</name>
<evidence type="ECO:0000256" key="1">
    <source>
        <dbReference type="SAM" id="SignalP"/>
    </source>
</evidence>
<accession>A0AAJ0FGR5</accession>
<evidence type="ECO:0000313" key="3">
    <source>
        <dbReference type="Proteomes" id="UP001244011"/>
    </source>
</evidence>
<proteinExistence type="predicted"/>
<gene>
    <name evidence="2" type="ORF">QBC33DRAFT_569556</name>
</gene>
<dbReference type="EMBL" id="MU839007">
    <property type="protein sequence ID" value="KAK1767876.1"/>
    <property type="molecule type" value="Genomic_DNA"/>
</dbReference>
<protein>
    <submittedName>
        <fullName evidence="2">Uncharacterized protein</fullName>
    </submittedName>
</protein>
<keyword evidence="1" id="KW-0732">Signal</keyword>
<dbReference type="AlphaFoldDB" id="A0AAJ0FGR5"/>
<dbReference type="RefSeq" id="XP_060284089.1">
    <property type="nucleotide sequence ID" value="XM_060430539.1"/>
</dbReference>
<organism evidence="2 3">
    <name type="scientific">Phialemonium atrogriseum</name>
    <dbReference type="NCBI Taxonomy" id="1093897"/>
    <lineage>
        <taxon>Eukaryota</taxon>
        <taxon>Fungi</taxon>
        <taxon>Dikarya</taxon>
        <taxon>Ascomycota</taxon>
        <taxon>Pezizomycotina</taxon>
        <taxon>Sordariomycetes</taxon>
        <taxon>Sordariomycetidae</taxon>
        <taxon>Cephalothecales</taxon>
        <taxon>Cephalothecaceae</taxon>
        <taxon>Phialemonium</taxon>
    </lineage>
</organism>
<feature type="signal peptide" evidence="1">
    <location>
        <begin position="1"/>
        <end position="18"/>
    </location>
</feature>
<dbReference type="GeneID" id="85313726"/>
<feature type="chain" id="PRO_5042490126" evidence="1">
    <location>
        <begin position="19"/>
        <end position="157"/>
    </location>
</feature>
<evidence type="ECO:0000313" key="2">
    <source>
        <dbReference type="EMBL" id="KAK1767876.1"/>
    </source>
</evidence>
<comment type="caution">
    <text evidence="2">The sequence shown here is derived from an EMBL/GenBank/DDBJ whole genome shotgun (WGS) entry which is preliminary data.</text>
</comment>
<keyword evidence="3" id="KW-1185">Reference proteome</keyword>
<dbReference type="Proteomes" id="UP001244011">
    <property type="component" value="Unassembled WGS sequence"/>
</dbReference>
<reference evidence="2" key="1">
    <citation type="submission" date="2023-06" db="EMBL/GenBank/DDBJ databases">
        <title>Genome-scale phylogeny and comparative genomics of the fungal order Sordariales.</title>
        <authorList>
            <consortium name="Lawrence Berkeley National Laboratory"/>
            <person name="Hensen N."/>
            <person name="Bonometti L."/>
            <person name="Westerberg I."/>
            <person name="Brannstrom I.O."/>
            <person name="Guillou S."/>
            <person name="Cros-Aarteil S."/>
            <person name="Calhoun S."/>
            <person name="Haridas S."/>
            <person name="Kuo A."/>
            <person name="Mondo S."/>
            <person name="Pangilinan J."/>
            <person name="Riley R."/>
            <person name="Labutti K."/>
            <person name="Andreopoulos B."/>
            <person name="Lipzen A."/>
            <person name="Chen C."/>
            <person name="Yanf M."/>
            <person name="Daum C."/>
            <person name="Ng V."/>
            <person name="Clum A."/>
            <person name="Steindorff A."/>
            <person name="Ohm R."/>
            <person name="Martin F."/>
            <person name="Silar P."/>
            <person name="Natvig D."/>
            <person name="Lalanne C."/>
            <person name="Gautier V."/>
            <person name="Ament-Velasquez S.L."/>
            <person name="Kruys A."/>
            <person name="Hutchinson M.I."/>
            <person name="Powell A.J."/>
            <person name="Barry K."/>
            <person name="Miller A.N."/>
            <person name="Grigoriev I.V."/>
            <person name="Debuchy R."/>
            <person name="Gladieux P."/>
            <person name="Thoren M.H."/>
            <person name="Johannesson H."/>
        </authorList>
    </citation>
    <scope>NUCLEOTIDE SEQUENCE</scope>
    <source>
        <strain evidence="2">8032-3</strain>
    </source>
</reference>
<sequence>MKSILALTLTLLLPSTLAAPTPDPAPLPAGWTPMTRDEVLRRVNTSPSDPAEGLLKRTPGNVYMCTGSNWTNTCGVVTFSLDGTCKTLPEPFFKSVGSIGPDAGALCRLTTSSSTGCTPHGDLFLQHPGYADLYNHGGTDYGHSAQFMECVTCTACT</sequence>